<proteinExistence type="predicted"/>
<evidence type="ECO:0000259" key="1">
    <source>
        <dbReference type="Pfam" id="PF03067"/>
    </source>
</evidence>
<dbReference type="Pfam" id="PF03067">
    <property type="entry name" value="LPMO_10"/>
    <property type="match status" value="1"/>
</dbReference>
<dbReference type="AlphaFoldDB" id="E9JDJ3"/>
<feature type="non-terminal residue" evidence="2">
    <location>
        <position position="148"/>
    </location>
</feature>
<organism>
    <name type="scientific">Solenopsis invicta</name>
    <name type="common">Red imported fire ant</name>
    <name type="synonym">Solenopsis wagneri</name>
    <dbReference type="NCBI Taxonomy" id="13686"/>
    <lineage>
        <taxon>Eukaryota</taxon>
        <taxon>Metazoa</taxon>
        <taxon>Ecdysozoa</taxon>
        <taxon>Arthropoda</taxon>
        <taxon>Hexapoda</taxon>
        <taxon>Insecta</taxon>
        <taxon>Pterygota</taxon>
        <taxon>Neoptera</taxon>
        <taxon>Endopterygota</taxon>
        <taxon>Hymenoptera</taxon>
        <taxon>Apocrita</taxon>
        <taxon>Aculeata</taxon>
        <taxon>Formicoidea</taxon>
        <taxon>Formicidae</taxon>
        <taxon>Myrmicinae</taxon>
        <taxon>Solenopsis</taxon>
    </lineage>
</organism>
<sequence>MTPSVLRLDFICVLKRIKTANRYKTGSVIDVNVRLTASHSGHFEFSLCPLKTEKELETDECFNKYPLPLADGSGYKYPITTYGAKDHVIKLTLPKDVTCKQCVMSIDFYIRWHYRTGNTWGTCEDGTKGMGCGPQETFRSCADVSITI</sequence>
<dbReference type="HOGENOM" id="CLU_041201_2_0_1"/>
<protein>
    <recommendedName>
        <fullName evidence="1">Chitin-binding type-4 domain-containing protein</fullName>
    </recommendedName>
</protein>
<dbReference type="EMBL" id="GL771872">
    <property type="protein sequence ID" value="EFZ09107.1"/>
    <property type="molecule type" value="Genomic_DNA"/>
</dbReference>
<feature type="domain" description="Chitin-binding type-4" evidence="1">
    <location>
        <begin position="19"/>
        <end position="144"/>
    </location>
</feature>
<evidence type="ECO:0000313" key="2">
    <source>
        <dbReference type="EMBL" id="EFZ09107.1"/>
    </source>
</evidence>
<dbReference type="OMA" id="TWGTCED"/>
<accession>E9JDJ3</accession>
<name>E9JDJ3_SOLIN</name>
<gene>
    <name evidence="2" type="ORF">SINV_05483</name>
</gene>
<dbReference type="InterPro" id="IPR004302">
    <property type="entry name" value="Cellulose/chitin-bd_N"/>
</dbReference>
<reference evidence="2" key="1">
    <citation type="journal article" date="2011" name="Proc. Natl. Acad. Sci. U.S.A.">
        <title>The genome of the fire ant Solenopsis invicta.</title>
        <authorList>
            <person name="Wurm Y."/>
            <person name="Wang J."/>
            <person name="Riba-Grognuz O."/>
            <person name="Corona M."/>
            <person name="Nygaard S."/>
            <person name="Hunt B.G."/>
            <person name="Ingram K.K."/>
            <person name="Falquet L."/>
            <person name="Nipitwattanaphon M."/>
            <person name="Gotzek D."/>
            <person name="Dijkstra M.B."/>
            <person name="Oettler J."/>
            <person name="Comtesse F."/>
            <person name="Shih C.J."/>
            <person name="Wu W.J."/>
            <person name="Yang C.C."/>
            <person name="Thomas J."/>
            <person name="Beaudoing E."/>
            <person name="Pradervand S."/>
            <person name="Flegel V."/>
            <person name="Cook E.D."/>
            <person name="Fabbretti R."/>
            <person name="Stockinger H."/>
            <person name="Long L."/>
            <person name="Farmerie W.G."/>
            <person name="Oakey J."/>
            <person name="Boomsma J.J."/>
            <person name="Pamilo P."/>
            <person name="Yi S.V."/>
            <person name="Heinze J."/>
            <person name="Goodisman M.A."/>
            <person name="Farinelli L."/>
            <person name="Harshman K."/>
            <person name="Hulo N."/>
            <person name="Cerutti L."/>
            <person name="Xenarios I."/>
            <person name="Shoemaker D."/>
            <person name="Keller L."/>
        </authorList>
    </citation>
    <scope>NUCLEOTIDE SEQUENCE [LARGE SCALE GENOMIC DNA]</scope>
</reference>